<organism evidence="1 2">
    <name type="scientific">Sphingobacterium nematocida</name>
    <dbReference type="NCBI Taxonomy" id="1513896"/>
    <lineage>
        <taxon>Bacteria</taxon>
        <taxon>Pseudomonadati</taxon>
        <taxon>Bacteroidota</taxon>
        <taxon>Sphingobacteriia</taxon>
        <taxon>Sphingobacteriales</taxon>
        <taxon>Sphingobacteriaceae</taxon>
        <taxon>Sphingobacterium</taxon>
    </lineage>
</organism>
<dbReference type="OrthoDB" id="663842at2"/>
<accession>A0A1T5ASJ1</accession>
<dbReference type="Proteomes" id="UP000190150">
    <property type="component" value="Unassembled WGS sequence"/>
</dbReference>
<gene>
    <name evidence="1" type="ORF">SAMN05660841_00122</name>
</gene>
<keyword evidence="2" id="KW-1185">Reference proteome</keyword>
<proteinExistence type="predicted"/>
<dbReference type="EMBL" id="FUZF01000001">
    <property type="protein sequence ID" value="SKB37797.1"/>
    <property type="molecule type" value="Genomic_DNA"/>
</dbReference>
<name>A0A1T5ASJ1_9SPHI</name>
<protein>
    <submittedName>
        <fullName evidence="1">Uncharacterized protein</fullName>
    </submittedName>
</protein>
<sequence length="166" mass="18737">MNIAIYYSIGLLTSASVVVQSNIDRLRQNYPLAIKDKEVCKTEIDRLQDTKATDPLEIAYQGAYQMVWADHLTTPISKLNSFKAGKQLIDAALKQRYGDPEIHFLRLTIQKNAPAILKYNKDISEDTQQIVKHWDSIGSSKLKKQIKDFLVANDLVDSKVLSGLKS</sequence>
<evidence type="ECO:0000313" key="1">
    <source>
        <dbReference type="EMBL" id="SKB37797.1"/>
    </source>
</evidence>
<reference evidence="2" key="1">
    <citation type="submission" date="2017-02" db="EMBL/GenBank/DDBJ databases">
        <authorList>
            <person name="Varghese N."/>
            <person name="Submissions S."/>
        </authorList>
    </citation>
    <scope>NUCLEOTIDE SEQUENCE [LARGE SCALE GENOMIC DNA]</scope>
    <source>
        <strain evidence="2">DSM 24091</strain>
    </source>
</reference>
<dbReference type="AlphaFoldDB" id="A0A1T5ASJ1"/>
<dbReference type="STRING" id="1513896.SAMN05660841_00122"/>
<dbReference type="RefSeq" id="WP_079640484.1">
    <property type="nucleotide sequence ID" value="NZ_FUZF01000001.1"/>
</dbReference>
<evidence type="ECO:0000313" key="2">
    <source>
        <dbReference type="Proteomes" id="UP000190150"/>
    </source>
</evidence>